<gene>
    <name evidence="2" type="ORF">KDL01_23680</name>
</gene>
<proteinExistence type="predicted"/>
<protein>
    <submittedName>
        <fullName evidence="2">Alpha/beta fold hydrolase</fullName>
    </submittedName>
</protein>
<feature type="domain" description="AB hydrolase-1" evidence="1">
    <location>
        <begin position="20"/>
        <end position="177"/>
    </location>
</feature>
<dbReference type="InterPro" id="IPR000073">
    <property type="entry name" value="AB_hydrolase_1"/>
</dbReference>
<dbReference type="Pfam" id="PF12697">
    <property type="entry name" value="Abhydrolase_6"/>
    <property type="match status" value="1"/>
</dbReference>
<dbReference type="PANTHER" id="PTHR43798">
    <property type="entry name" value="MONOACYLGLYCEROL LIPASE"/>
    <property type="match status" value="1"/>
</dbReference>
<dbReference type="PANTHER" id="PTHR43798:SF33">
    <property type="entry name" value="HYDROLASE, PUTATIVE (AFU_ORTHOLOGUE AFUA_2G14860)-RELATED"/>
    <property type="match status" value="1"/>
</dbReference>
<dbReference type="GO" id="GO:0016020">
    <property type="term" value="C:membrane"/>
    <property type="evidence" value="ECO:0007669"/>
    <property type="project" value="TreeGrafter"/>
</dbReference>
<sequence>MRLATREWGQEGEGPRPTALLVHGIMSDSRTWRLVGPALAERGYHVIAVDLRGHGVSARDGDYSPAAYAADLVETMADFERPALAVGHSLGGLALRHAVDALRPDHAVYVDPAWRLSLLGESFDPDIFIRFADAVTAQAIITMNPTWALEDVEVELATLACWDRQTATALAPLAGTNSVPESAPVPSLI</sequence>
<evidence type="ECO:0000313" key="3">
    <source>
        <dbReference type="Proteomes" id="UP000675781"/>
    </source>
</evidence>
<evidence type="ECO:0000259" key="1">
    <source>
        <dbReference type="Pfam" id="PF12697"/>
    </source>
</evidence>
<dbReference type="GO" id="GO:0016787">
    <property type="term" value="F:hydrolase activity"/>
    <property type="evidence" value="ECO:0007669"/>
    <property type="project" value="UniProtKB-KW"/>
</dbReference>
<name>A0A941EYF4_9ACTN</name>
<keyword evidence="3" id="KW-1185">Reference proteome</keyword>
<dbReference type="EMBL" id="JAGSOG010000135">
    <property type="protein sequence ID" value="MBR7836299.1"/>
    <property type="molecule type" value="Genomic_DNA"/>
</dbReference>
<keyword evidence="2" id="KW-0378">Hydrolase</keyword>
<dbReference type="Gene3D" id="3.40.50.1820">
    <property type="entry name" value="alpha/beta hydrolase"/>
    <property type="match status" value="1"/>
</dbReference>
<dbReference type="SUPFAM" id="SSF53474">
    <property type="entry name" value="alpha/beta-Hydrolases"/>
    <property type="match status" value="1"/>
</dbReference>
<feature type="non-terminal residue" evidence="2">
    <location>
        <position position="189"/>
    </location>
</feature>
<dbReference type="Proteomes" id="UP000675781">
    <property type="component" value="Unassembled WGS sequence"/>
</dbReference>
<reference evidence="2" key="1">
    <citation type="submission" date="2021-04" db="EMBL/GenBank/DDBJ databases">
        <title>Genome based classification of Actinospica acidithermotolerans sp. nov., an actinobacterium isolated from an Indonesian hot spring.</title>
        <authorList>
            <person name="Kusuma A.B."/>
            <person name="Putra K.E."/>
            <person name="Nafisah S."/>
            <person name="Loh J."/>
            <person name="Nouioui I."/>
            <person name="Goodfellow M."/>
        </authorList>
    </citation>
    <scope>NUCLEOTIDE SEQUENCE</scope>
    <source>
        <strain evidence="2">CSCA 57</strain>
    </source>
</reference>
<accession>A0A941EYF4</accession>
<comment type="caution">
    <text evidence="2">The sequence shown here is derived from an EMBL/GenBank/DDBJ whole genome shotgun (WGS) entry which is preliminary data.</text>
</comment>
<dbReference type="AlphaFoldDB" id="A0A941EYF4"/>
<organism evidence="2 3">
    <name type="scientific">Actinospica durhamensis</name>
    <dbReference type="NCBI Taxonomy" id="1508375"/>
    <lineage>
        <taxon>Bacteria</taxon>
        <taxon>Bacillati</taxon>
        <taxon>Actinomycetota</taxon>
        <taxon>Actinomycetes</taxon>
        <taxon>Catenulisporales</taxon>
        <taxon>Actinospicaceae</taxon>
        <taxon>Actinospica</taxon>
    </lineage>
</organism>
<dbReference type="InterPro" id="IPR050266">
    <property type="entry name" value="AB_hydrolase_sf"/>
</dbReference>
<dbReference type="RefSeq" id="WP_212530779.1">
    <property type="nucleotide sequence ID" value="NZ_JAGSOG010000135.1"/>
</dbReference>
<dbReference type="InterPro" id="IPR029058">
    <property type="entry name" value="AB_hydrolase_fold"/>
</dbReference>
<evidence type="ECO:0000313" key="2">
    <source>
        <dbReference type="EMBL" id="MBR7836299.1"/>
    </source>
</evidence>